<comment type="caution">
    <text evidence="14">The sequence shown here is derived from an EMBL/GenBank/DDBJ whole genome shotgun (WGS) entry which is preliminary data.</text>
</comment>
<dbReference type="PANTHER" id="PTHR20900">
    <property type="entry name" value="NADH:UBIQUINONE OXIDOREDUCTASE B18-LIKE SUBUNIT"/>
    <property type="match status" value="1"/>
</dbReference>
<dbReference type="Proteomes" id="UP001162162">
    <property type="component" value="Unassembled WGS sequence"/>
</dbReference>
<evidence type="ECO:0000313" key="15">
    <source>
        <dbReference type="Proteomes" id="UP001162162"/>
    </source>
</evidence>
<comment type="similarity">
    <text evidence="4">Belongs to the complex I NDUFB7 subunit family.</text>
</comment>
<sequence length="131" mass="15527">MGNITGNMYQNGIKLYLYPEITPDPRQEPTFDPNLGFPNGLMIATEEEMRSAKIPLKDRDYCAHLLLKYRTCRKDNWPFAVKCEHEKHTYLNCQYDDFLLRMKEYERERRLKVKSEAERKAKKSSCSPKNS</sequence>
<dbReference type="InterPro" id="IPR008698">
    <property type="entry name" value="NDUB7"/>
</dbReference>
<dbReference type="GO" id="GO:0005758">
    <property type="term" value="C:mitochondrial intermembrane space"/>
    <property type="evidence" value="ECO:0007669"/>
    <property type="project" value="UniProtKB-SubCell"/>
</dbReference>
<reference evidence="14" key="1">
    <citation type="journal article" date="2023" name="Insect Mol. Biol.">
        <title>Genome sequencing provides insights into the evolution of gene families encoding plant cell wall-degrading enzymes in longhorned beetles.</title>
        <authorList>
            <person name="Shin N.R."/>
            <person name="Okamura Y."/>
            <person name="Kirsch R."/>
            <person name="Pauchet Y."/>
        </authorList>
    </citation>
    <scope>NUCLEOTIDE SEQUENCE</scope>
    <source>
        <strain evidence="14">AMC_N1</strain>
    </source>
</reference>
<keyword evidence="7" id="KW-0679">Respiratory chain</keyword>
<evidence type="ECO:0000256" key="2">
    <source>
        <dbReference type="ARBA" id="ARBA00004569"/>
    </source>
</evidence>
<evidence type="ECO:0000256" key="9">
    <source>
        <dbReference type="ARBA" id="ARBA00022982"/>
    </source>
</evidence>
<keyword evidence="6" id="KW-0813">Transport</keyword>
<comment type="subcellular location">
    <subcellularLocation>
        <location evidence="3">Mitochondrion inner membrane</location>
        <topology evidence="3">Peripheral membrane protein</topology>
    </subcellularLocation>
    <subcellularLocation>
        <location evidence="2">Mitochondrion intermembrane space</location>
    </subcellularLocation>
</comment>
<evidence type="ECO:0000256" key="6">
    <source>
        <dbReference type="ARBA" id="ARBA00022448"/>
    </source>
</evidence>
<name>A0AAV8Z9H1_9CUCU</name>
<comment type="function">
    <text evidence="1">Accessory subunit of the mitochondrial membrane respiratory chain NADH dehydrogenase (Complex I), that is believed not to be involved in catalysis. Complex I functions in the transfer of electrons from NADH to the respiratory chain. The immediate electron acceptor for the enzyme is believed to be ubiquinone.</text>
</comment>
<evidence type="ECO:0000256" key="13">
    <source>
        <dbReference type="SAM" id="MobiDB-lite"/>
    </source>
</evidence>
<keyword evidence="8" id="KW-0999">Mitochondrion inner membrane</keyword>
<proteinExistence type="inferred from homology"/>
<protein>
    <recommendedName>
        <fullName evidence="5">NADH dehydrogenase [ubiquinone] 1 beta subcomplex subunit 7</fullName>
    </recommendedName>
</protein>
<evidence type="ECO:0000256" key="8">
    <source>
        <dbReference type="ARBA" id="ARBA00022792"/>
    </source>
</evidence>
<evidence type="ECO:0000256" key="10">
    <source>
        <dbReference type="ARBA" id="ARBA00023128"/>
    </source>
</evidence>
<dbReference type="EMBL" id="JAPWTK010000011">
    <property type="protein sequence ID" value="KAJ8959899.1"/>
    <property type="molecule type" value="Genomic_DNA"/>
</dbReference>
<keyword evidence="12" id="KW-1015">Disulfide bond</keyword>
<evidence type="ECO:0000313" key="14">
    <source>
        <dbReference type="EMBL" id="KAJ8959899.1"/>
    </source>
</evidence>
<feature type="region of interest" description="Disordered" evidence="13">
    <location>
        <begin position="111"/>
        <end position="131"/>
    </location>
</feature>
<evidence type="ECO:0000256" key="12">
    <source>
        <dbReference type="ARBA" id="ARBA00023157"/>
    </source>
</evidence>
<organism evidence="14 15">
    <name type="scientific">Aromia moschata</name>
    <dbReference type="NCBI Taxonomy" id="1265417"/>
    <lineage>
        <taxon>Eukaryota</taxon>
        <taxon>Metazoa</taxon>
        <taxon>Ecdysozoa</taxon>
        <taxon>Arthropoda</taxon>
        <taxon>Hexapoda</taxon>
        <taxon>Insecta</taxon>
        <taxon>Pterygota</taxon>
        <taxon>Neoptera</taxon>
        <taxon>Endopterygota</taxon>
        <taxon>Coleoptera</taxon>
        <taxon>Polyphaga</taxon>
        <taxon>Cucujiformia</taxon>
        <taxon>Chrysomeloidea</taxon>
        <taxon>Cerambycidae</taxon>
        <taxon>Cerambycinae</taxon>
        <taxon>Callichromatini</taxon>
        <taxon>Aromia</taxon>
    </lineage>
</organism>
<keyword evidence="10" id="KW-0496">Mitochondrion</keyword>
<evidence type="ECO:0000256" key="5">
    <source>
        <dbReference type="ARBA" id="ARBA00018677"/>
    </source>
</evidence>
<keyword evidence="11" id="KW-0472">Membrane</keyword>
<evidence type="ECO:0000256" key="11">
    <source>
        <dbReference type="ARBA" id="ARBA00023136"/>
    </source>
</evidence>
<accession>A0AAV8Z9H1</accession>
<gene>
    <name evidence="14" type="ORF">NQ318_011636</name>
</gene>
<evidence type="ECO:0000256" key="3">
    <source>
        <dbReference type="ARBA" id="ARBA00004637"/>
    </source>
</evidence>
<keyword evidence="9" id="KW-0249">Electron transport</keyword>
<dbReference type="GO" id="GO:0005743">
    <property type="term" value="C:mitochondrial inner membrane"/>
    <property type="evidence" value="ECO:0007669"/>
    <property type="project" value="UniProtKB-SubCell"/>
</dbReference>
<evidence type="ECO:0000256" key="4">
    <source>
        <dbReference type="ARBA" id="ARBA00008006"/>
    </source>
</evidence>
<dbReference type="AlphaFoldDB" id="A0AAV8Z9H1"/>
<dbReference type="PANTHER" id="PTHR20900:SF0">
    <property type="entry name" value="NADH DEHYDROGENASE [UBIQUINONE] 1 BETA SUBCOMPLEX SUBUNIT 7"/>
    <property type="match status" value="1"/>
</dbReference>
<evidence type="ECO:0000256" key="1">
    <source>
        <dbReference type="ARBA" id="ARBA00003195"/>
    </source>
</evidence>
<keyword evidence="15" id="KW-1185">Reference proteome</keyword>
<dbReference type="Pfam" id="PF05676">
    <property type="entry name" value="NDUF_B7"/>
    <property type="match status" value="1"/>
</dbReference>
<evidence type="ECO:0000256" key="7">
    <source>
        <dbReference type="ARBA" id="ARBA00022660"/>
    </source>
</evidence>